<name>A0ABX8EQJ9_9PSED</name>
<reference evidence="3 4" key="1">
    <citation type="submission" date="2021-05" db="EMBL/GenBank/DDBJ databases">
        <title>Complete genome of the cytokinin-producing biocontrol strain Pseudomonas fluorescens G20-18.</title>
        <authorList>
            <person name="Nielsen T.K."/>
            <person name="Mekureyaw M.F."/>
            <person name="Hansen L.H."/>
            <person name="Nicolaisen M.H."/>
            <person name="Roitsch T.G."/>
            <person name="Hennessy R.C."/>
        </authorList>
    </citation>
    <scope>NUCLEOTIDE SEQUENCE [LARGE SCALE GENOMIC DNA]</scope>
    <source>
        <strain evidence="3 4">G20-18</strain>
    </source>
</reference>
<evidence type="ECO:0000256" key="2">
    <source>
        <dbReference type="SAM" id="SignalP"/>
    </source>
</evidence>
<dbReference type="RefSeq" id="WP_214377808.1">
    <property type="nucleotide sequence ID" value="NZ_CP075566.1"/>
</dbReference>
<dbReference type="Proteomes" id="UP000681155">
    <property type="component" value="Chromosome"/>
</dbReference>
<evidence type="ECO:0000313" key="4">
    <source>
        <dbReference type="Proteomes" id="UP000681155"/>
    </source>
</evidence>
<sequence>MRSVLMIIVTALSWQFAYADGCPDDISTSQGSFSLRTFIILHGDQSLATARKQLETSSNQNCDTTAKNEACKASREALAKVVDTLTACANPQSQSQKAARTPTAKTNQPNSKQKSAQEPSKSSINNVLAQNDRHSENSANENFKSNDEANGCSYLTQYVPGAFHKLNTYVCIGNSTKRCEIMGKNAKQEVIYDWLAVSDTSCIHGDGWIDINAVELNTLNSRKNTKAFKPD</sequence>
<protein>
    <submittedName>
        <fullName evidence="3">Uncharacterized protein</fullName>
    </submittedName>
</protein>
<proteinExistence type="predicted"/>
<feature type="region of interest" description="Disordered" evidence="1">
    <location>
        <begin position="91"/>
        <end position="123"/>
    </location>
</feature>
<keyword evidence="2" id="KW-0732">Signal</keyword>
<gene>
    <name evidence="3" type="ORF">KJF94_18780</name>
</gene>
<dbReference type="EMBL" id="CP075566">
    <property type="protein sequence ID" value="QVW21924.1"/>
    <property type="molecule type" value="Genomic_DNA"/>
</dbReference>
<evidence type="ECO:0000256" key="1">
    <source>
        <dbReference type="SAM" id="MobiDB-lite"/>
    </source>
</evidence>
<keyword evidence="4" id="KW-1185">Reference proteome</keyword>
<feature type="signal peptide" evidence="2">
    <location>
        <begin position="1"/>
        <end position="19"/>
    </location>
</feature>
<feature type="chain" id="PRO_5045659419" evidence="2">
    <location>
        <begin position="20"/>
        <end position="231"/>
    </location>
</feature>
<organism evidence="3 4">
    <name type="scientific">Pseudomonas hormoni</name>
    <dbReference type="NCBI Taxonomy" id="3093767"/>
    <lineage>
        <taxon>Bacteria</taxon>
        <taxon>Pseudomonadati</taxon>
        <taxon>Pseudomonadota</taxon>
        <taxon>Gammaproteobacteria</taxon>
        <taxon>Pseudomonadales</taxon>
        <taxon>Pseudomonadaceae</taxon>
        <taxon>Pseudomonas</taxon>
    </lineage>
</organism>
<evidence type="ECO:0000313" key="3">
    <source>
        <dbReference type="EMBL" id="QVW21924.1"/>
    </source>
</evidence>
<accession>A0ABX8EQJ9</accession>